<evidence type="ECO:0000256" key="1">
    <source>
        <dbReference type="SAM" id="MobiDB-lite"/>
    </source>
</evidence>
<accession>D6WSQ4</accession>
<sequence>MSCSKDHNRESSVQMDALLRDFGPCSSPLAWASGLAIRENEPGLERTRSDEPSAAKPLRKEPNESGDTVFRAKEGQALNFSLAVAQRY</sequence>
<proteinExistence type="predicted"/>
<gene>
    <name evidence="2" type="primary">GLEAN_08694</name>
    <name evidence="2" type="ORF">TcasGA2_TC008694</name>
</gene>
<evidence type="ECO:0000313" key="2">
    <source>
        <dbReference type="EMBL" id="EFA05882.1"/>
    </source>
</evidence>
<protein>
    <submittedName>
        <fullName evidence="2">Uncharacterized protein</fullName>
    </submittedName>
</protein>
<feature type="region of interest" description="Disordered" evidence="1">
    <location>
        <begin position="41"/>
        <end position="67"/>
    </location>
</feature>
<dbReference type="Proteomes" id="UP000007266">
    <property type="component" value="Linkage group 7"/>
</dbReference>
<dbReference type="AlphaFoldDB" id="D6WSQ4"/>
<evidence type="ECO:0000313" key="3">
    <source>
        <dbReference type="Proteomes" id="UP000007266"/>
    </source>
</evidence>
<dbReference type="InParanoid" id="D6WSQ4"/>
<name>D6WSQ4_TRICA</name>
<reference evidence="2 3" key="2">
    <citation type="journal article" date="2010" name="Nucleic Acids Res.">
        <title>BeetleBase in 2010: revisions to provide comprehensive genomic information for Tribolium castaneum.</title>
        <authorList>
            <person name="Kim H.S."/>
            <person name="Murphy T."/>
            <person name="Xia J."/>
            <person name="Caragea D."/>
            <person name="Park Y."/>
            <person name="Beeman R.W."/>
            <person name="Lorenzen M.D."/>
            <person name="Butcher S."/>
            <person name="Manak J.R."/>
            <person name="Brown S.J."/>
        </authorList>
    </citation>
    <scope>GENOME REANNOTATION</scope>
    <source>
        <strain evidence="2 3">Georgia GA2</strain>
    </source>
</reference>
<organism evidence="2 3">
    <name type="scientific">Tribolium castaneum</name>
    <name type="common">Red flour beetle</name>
    <dbReference type="NCBI Taxonomy" id="7070"/>
    <lineage>
        <taxon>Eukaryota</taxon>
        <taxon>Metazoa</taxon>
        <taxon>Ecdysozoa</taxon>
        <taxon>Arthropoda</taxon>
        <taxon>Hexapoda</taxon>
        <taxon>Insecta</taxon>
        <taxon>Pterygota</taxon>
        <taxon>Neoptera</taxon>
        <taxon>Endopterygota</taxon>
        <taxon>Coleoptera</taxon>
        <taxon>Polyphaga</taxon>
        <taxon>Cucujiformia</taxon>
        <taxon>Tenebrionidae</taxon>
        <taxon>Tenebrionidae incertae sedis</taxon>
        <taxon>Tribolium</taxon>
    </lineage>
</organism>
<keyword evidence="3" id="KW-1185">Reference proteome</keyword>
<dbReference type="HOGENOM" id="CLU_2471989_0_0_1"/>
<feature type="compositionally biased region" description="Basic and acidic residues" evidence="1">
    <location>
        <begin position="41"/>
        <end position="63"/>
    </location>
</feature>
<reference evidence="2 3" key="1">
    <citation type="journal article" date="2008" name="Nature">
        <title>The genome of the model beetle and pest Tribolium castaneum.</title>
        <authorList>
            <consortium name="Tribolium Genome Sequencing Consortium"/>
            <person name="Richards S."/>
            <person name="Gibbs R.A."/>
            <person name="Weinstock G.M."/>
            <person name="Brown S.J."/>
            <person name="Denell R."/>
            <person name="Beeman R.W."/>
            <person name="Gibbs R."/>
            <person name="Beeman R.W."/>
            <person name="Brown S.J."/>
            <person name="Bucher G."/>
            <person name="Friedrich M."/>
            <person name="Grimmelikhuijzen C.J."/>
            <person name="Klingler M."/>
            <person name="Lorenzen M."/>
            <person name="Richards S."/>
            <person name="Roth S."/>
            <person name="Schroder R."/>
            <person name="Tautz D."/>
            <person name="Zdobnov E.M."/>
            <person name="Muzny D."/>
            <person name="Gibbs R.A."/>
            <person name="Weinstock G.M."/>
            <person name="Attaway T."/>
            <person name="Bell S."/>
            <person name="Buhay C.J."/>
            <person name="Chandrabose M.N."/>
            <person name="Chavez D."/>
            <person name="Clerk-Blankenburg K.P."/>
            <person name="Cree A."/>
            <person name="Dao M."/>
            <person name="Davis C."/>
            <person name="Chacko J."/>
            <person name="Dinh H."/>
            <person name="Dugan-Rocha S."/>
            <person name="Fowler G."/>
            <person name="Garner T.T."/>
            <person name="Garnes J."/>
            <person name="Gnirke A."/>
            <person name="Hawes A."/>
            <person name="Hernandez J."/>
            <person name="Hines S."/>
            <person name="Holder M."/>
            <person name="Hume J."/>
            <person name="Jhangiani S.N."/>
            <person name="Joshi V."/>
            <person name="Khan Z.M."/>
            <person name="Jackson L."/>
            <person name="Kovar C."/>
            <person name="Kowis A."/>
            <person name="Lee S."/>
            <person name="Lewis L.R."/>
            <person name="Margolis J."/>
            <person name="Morgan M."/>
            <person name="Nazareth L.V."/>
            <person name="Nguyen N."/>
            <person name="Okwuonu G."/>
            <person name="Parker D."/>
            <person name="Richards S."/>
            <person name="Ruiz S.J."/>
            <person name="Santibanez J."/>
            <person name="Savard J."/>
            <person name="Scherer S.E."/>
            <person name="Schneider B."/>
            <person name="Sodergren E."/>
            <person name="Tautz D."/>
            <person name="Vattahil S."/>
            <person name="Villasana D."/>
            <person name="White C.S."/>
            <person name="Wright R."/>
            <person name="Park Y."/>
            <person name="Beeman R.W."/>
            <person name="Lord J."/>
            <person name="Oppert B."/>
            <person name="Lorenzen M."/>
            <person name="Brown S."/>
            <person name="Wang L."/>
            <person name="Savard J."/>
            <person name="Tautz D."/>
            <person name="Richards S."/>
            <person name="Weinstock G."/>
            <person name="Gibbs R.A."/>
            <person name="Liu Y."/>
            <person name="Worley K."/>
            <person name="Weinstock G."/>
            <person name="Elsik C.G."/>
            <person name="Reese J.T."/>
            <person name="Elhaik E."/>
            <person name="Landan G."/>
            <person name="Graur D."/>
            <person name="Arensburger P."/>
            <person name="Atkinson P."/>
            <person name="Beeman R.W."/>
            <person name="Beidler J."/>
            <person name="Brown S.J."/>
            <person name="Demuth J.P."/>
            <person name="Drury D.W."/>
            <person name="Du Y.Z."/>
            <person name="Fujiwara H."/>
            <person name="Lorenzen M."/>
            <person name="Maselli V."/>
            <person name="Osanai M."/>
            <person name="Park Y."/>
            <person name="Robertson H.M."/>
            <person name="Tu Z."/>
            <person name="Wang J.J."/>
            <person name="Wang S."/>
            <person name="Richards S."/>
            <person name="Song H."/>
            <person name="Zhang L."/>
            <person name="Sodergren E."/>
            <person name="Werner D."/>
            <person name="Stanke M."/>
            <person name="Morgenstern B."/>
            <person name="Solovyev V."/>
            <person name="Kosarev P."/>
            <person name="Brown G."/>
            <person name="Chen H.C."/>
            <person name="Ermolaeva O."/>
            <person name="Hlavina W."/>
            <person name="Kapustin Y."/>
            <person name="Kiryutin B."/>
            <person name="Kitts P."/>
            <person name="Maglott D."/>
            <person name="Pruitt K."/>
            <person name="Sapojnikov V."/>
            <person name="Souvorov A."/>
            <person name="Mackey A.J."/>
            <person name="Waterhouse R.M."/>
            <person name="Wyder S."/>
            <person name="Zdobnov E.M."/>
            <person name="Zdobnov E.M."/>
            <person name="Wyder S."/>
            <person name="Kriventseva E.V."/>
            <person name="Kadowaki T."/>
            <person name="Bork P."/>
            <person name="Aranda M."/>
            <person name="Bao R."/>
            <person name="Beermann A."/>
            <person name="Berns N."/>
            <person name="Bolognesi R."/>
            <person name="Bonneton F."/>
            <person name="Bopp D."/>
            <person name="Brown S.J."/>
            <person name="Bucher G."/>
            <person name="Butts T."/>
            <person name="Chaumot A."/>
            <person name="Denell R.E."/>
            <person name="Ferrier D.E."/>
            <person name="Friedrich M."/>
            <person name="Gordon C.M."/>
            <person name="Jindra M."/>
            <person name="Klingler M."/>
            <person name="Lan Q."/>
            <person name="Lattorff H.M."/>
            <person name="Laudet V."/>
            <person name="von Levetsow C."/>
            <person name="Liu Z."/>
            <person name="Lutz R."/>
            <person name="Lynch J.A."/>
            <person name="da Fonseca R.N."/>
            <person name="Posnien N."/>
            <person name="Reuter R."/>
            <person name="Roth S."/>
            <person name="Savard J."/>
            <person name="Schinko J.B."/>
            <person name="Schmitt C."/>
            <person name="Schoppmeier M."/>
            <person name="Schroder R."/>
            <person name="Shippy T.D."/>
            <person name="Simonnet F."/>
            <person name="Marques-Souza H."/>
            <person name="Tautz D."/>
            <person name="Tomoyasu Y."/>
            <person name="Trauner J."/>
            <person name="Van der Zee M."/>
            <person name="Vervoort M."/>
            <person name="Wittkopp N."/>
            <person name="Wimmer E.A."/>
            <person name="Yang X."/>
            <person name="Jones A.K."/>
            <person name="Sattelle D.B."/>
            <person name="Ebert P.R."/>
            <person name="Nelson D."/>
            <person name="Scott J.G."/>
            <person name="Beeman R.W."/>
            <person name="Muthukrishnan S."/>
            <person name="Kramer K.J."/>
            <person name="Arakane Y."/>
            <person name="Beeman R.W."/>
            <person name="Zhu Q."/>
            <person name="Hogenkamp D."/>
            <person name="Dixit R."/>
            <person name="Oppert B."/>
            <person name="Jiang H."/>
            <person name="Zou Z."/>
            <person name="Marshall J."/>
            <person name="Elpidina E."/>
            <person name="Vinokurov K."/>
            <person name="Oppert C."/>
            <person name="Zou Z."/>
            <person name="Evans J."/>
            <person name="Lu Z."/>
            <person name="Zhao P."/>
            <person name="Sumathipala N."/>
            <person name="Altincicek B."/>
            <person name="Vilcinskas A."/>
            <person name="Williams M."/>
            <person name="Hultmark D."/>
            <person name="Hetru C."/>
            <person name="Jiang H."/>
            <person name="Grimmelikhuijzen C.J."/>
            <person name="Hauser F."/>
            <person name="Cazzamali G."/>
            <person name="Williamson M."/>
            <person name="Park Y."/>
            <person name="Li B."/>
            <person name="Tanaka Y."/>
            <person name="Predel R."/>
            <person name="Neupert S."/>
            <person name="Schachtner J."/>
            <person name="Verleyen P."/>
            <person name="Raible F."/>
            <person name="Bork P."/>
            <person name="Friedrich M."/>
            <person name="Walden K.K."/>
            <person name="Robertson H.M."/>
            <person name="Angeli S."/>
            <person name="Foret S."/>
            <person name="Bucher G."/>
            <person name="Schuetz S."/>
            <person name="Maleszka R."/>
            <person name="Wimmer E.A."/>
            <person name="Beeman R.W."/>
            <person name="Lorenzen M."/>
            <person name="Tomoyasu Y."/>
            <person name="Miller S.C."/>
            <person name="Grossmann D."/>
            <person name="Bucher G."/>
        </authorList>
    </citation>
    <scope>NUCLEOTIDE SEQUENCE [LARGE SCALE GENOMIC DNA]</scope>
    <source>
        <strain evidence="2 3">Georgia GA2</strain>
    </source>
</reference>
<dbReference type="EMBL" id="KQ971354">
    <property type="protein sequence ID" value="EFA05882.1"/>
    <property type="molecule type" value="Genomic_DNA"/>
</dbReference>